<gene>
    <name evidence="2" type="ORF">Forpe1208_v012565</name>
</gene>
<evidence type="ECO:0000313" key="2">
    <source>
        <dbReference type="EMBL" id="KAG7407188.1"/>
    </source>
</evidence>
<evidence type="ECO:0000313" key="3">
    <source>
        <dbReference type="Proteomes" id="UP000694050"/>
    </source>
</evidence>
<dbReference type="Proteomes" id="UP000694050">
    <property type="component" value="Unassembled WGS sequence"/>
</dbReference>
<keyword evidence="1" id="KW-0472">Membrane</keyword>
<feature type="transmembrane region" description="Helical" evidence="1">
    <location>
        <begin position="6"/>
        <end position="26"/>
    </location>
</feature>
<name>A0A8J5NPH1_FUSOX</name>
<keyword evidence="1" id="KW-0812">Transmembrane</keyword>
<proteinExistence type="predicted"/>
<sequence length="184" mass="20385">MNPFTPVWIIGVMPMVAMFIVFDFVIHNPLHAETRKNLSYLDIVAAHYARLDLLAQGTIHDAKVAEFTSIARLYVETFTRNQANMANITTIEGPSVRRGAPDDSLLAVQRSDFVSQYDLEQLSATGTNDVMNNIDEGDISDGLSFLDFPAPSSSLYMTLPESGYDIADFFGNPFTGTLNRNPEL</sequence>
<reference evidence="2" key="1">
    <citation type="submission" date="2021-04" db="EMBL/GenBank/DDBJ databases">
        <title>First draft genome resource for Brassicaceae pathogens Fusarium oxysporum f. sp. raphani and Fusarium oxysporum f. sp. rapae.</title>
        <authorList>
            <person name="Asai S."/>
        </authorList>
    </citation>
    <scope>NUCLEOTIDE SEQUENCE</scope>
    <source>
        <strain evidence="2">Tf1208</strain>
    </source>
</reference>
<protein>
    <submittedName>
        <fullName evidence="2">Uncharacterized protein</fullName>
    </submittedName>
</protein>
<keyword evidence="1" id="KW-1133">Transmembrane helix</keyword>
<dbReference type="AlphaFoldDB" id="A0A8J5NPH1"/>
<comment type="caution">
    <text evidence="2">The sequence shown here is derived from an EMBL/GenBank/DDBJ whole genome shotgun (WGS) entry which is preliminary data.</text>
</comment>
<evidence type="ECO:0000256" key="1">
    <source>
        <dbReference type="SAM" id="Phobius"/>
    </source>
</evidence>
<organism evidence="2 3">
    <name type="scientific">Fusarium oxysporum f. sp. rapae</name>
    <dbReference type="NCBI Taxonomy" id="485398"/>
    <lineage>
        <taxon>Eukaryota</taxon>
        <taxon>Fungi</taxon>
        <taxon>Dikarya</taxon>
        <taxon>Ascomycota</taxon>
        <taxon>Pezizomycotina</taxon>
        <taxon>Sordariomycetes</taxon>
        <taxon>Hypocreomycetidae</taxon>
        <taxon>Hypocreales</taxon>
        <taxon>Nectriaceae</taxon>
        <taxon>Fusarium</taxon>
        <taxon>Fusarium oxysporum species complex</taxon>
    </lineage>
</organism>
<dbReference type="EMBL" id="JAELUQ010000010">
    <property type="protein sequence ID" value="KAG7407188.1"/>
    <property type="molecule type" value="Genomic_DNA"/>
</dbReference>
<accession>A0A8J5NPH1</accession>